<dbReference type="AlphaFoldDB" id="A0A0L0N5N7"/>
<dbReference type="Gene3D" id="1.25.40.10">
    <property type="entry name" value="Tetratricopeptide repeat domain"/>
    <property type="match status" value="1"/>
</dbReference>
<proteinExistence type="predicted"/>
<comment type="caution">
    <text evidence="1">The sequence shown here is derived from an EMBL/GenBank/DDBJ whole genome shotgun (WGS) entry which is preliminary data.</text>
</comment>
<accession>A0A0L0N5N7</accession>
<sequence>ALPNRTASPRPHQRAPSVNVARLEAAYTARESQAPIALPINDEECLRRIRSYSYASLYPKGSHSARKIQETTGSDGGKAQDIYHALWVGRQWNSILNLFDSIVKELGKRSPNFKPHGLMLLLKTGYYWYRAKDEARRTALTNLCMKTDLVERAATWGEFVAGRVDEIKESFSFVLLEHATLVSRPEYTDTEMVARASSSKVLSGETSRDGKVLAFVICMLNNTAFSPKLLLSGALPRKRWTKQGLVGETGCDGLSATLRTILSDGSRLRSALDELESASTLSKTVDNSYVMDAAIGCRIREAIPSEDTQFWRRQAFLVICHAVPWKYLETLSTKEWEMLTRHLEHTLQACRTHNDLPAMANTVKQDIALTLIEASRFPGRRWKLLAVACAKEVTEGIDDAYIRICIAQRDTLLLRLAGSRQDAVDVINNLLAEPNQQYGGKMESLMHAAAGNASMQRAMNFFQDEQLTAAIKSLDSWQPLHRTAAEEAVGFRMGILRARILRFQGHFNESLTCLERHMDHPSEGLIFYEDLPDLICEIADTLRELDAPLRAEQLLRNELARGSHEHRASTKSLLKLCLAESLYAQGRFLQSHEVCSDVERQPGLTKMGRLRLFITLAKLRHIECDWDAAFNHWTQALLVLNSFPPTSGLATRTIYLSTCDILRRQGRGELELAARANVTTLERLCENSEAKHWIAGLRHWLAFLDVQNT</sequence>
<dbReference type="Proteomes" id="UP000036947">
    <property type="component" value="Unassembled WGS sequence"/>
</dbReference>
<dbReference type="InterPro" id="IPR011990">
    <property type="entry name" value="TPR-like_helical_dom_sf"/>
</dbReference>
<dbReference type="EMBL" id="LFRF01000019">
    <property type="protein sequence ID" value="KND89334.1"/>
    <property type="molecule type" value="Genomic_DNA"/>
</dbReference>
<evidence type="ECO:0000313" key="2">
    <source>
        <dbReference type="Proteomes" id="UP000036947"/>
    </source>
</evidence>
<name>A0A0L0N5N7_TOLOC</name>
<organism evidence="1 2">
    <name type="scientific">Tolypocladium ophioglossoides (strain CBS 100239)</name>
    <name type="common">Snaketongue truffleclub</name>
    <name type="synonym">Elaphocordyceps ophioglossoides</name>
    <dbReference type="NCBI Taxonomy" id="1163406"/>
    <lineage>
        <taxon>Eukaryota</taxon>
        <taxon>Fungi</taxon>
        <taxon>Dikarya</taxon>
        <taxon>Ascomycota</taxon>
        <taxon>Pezizomycotina</taxon>
        <taxon>Sordariomycetes</taxon>
        <taxon>Hypocreomycetidae</taxon>
        <taxon>Hypocreales</taxon>
        <taxon>Ophiocordycipitaceae</taxon>
        <taxon>Tolypocladium</taxon>
    </lineage>
</organism>
<protein>
    <submittedName>
        <fullName evidence="1">Uncharacterized protein</fullName>
    </submittedName>
</protein>
<keyword evidence="2" id="KW-1185">Reference proteome</keyword>
<evidence type="ECO:0000313" key="1">
    <source>
        <dbReference type="EMBL" id="KND89334.1"/>
    </source>
</evidence>
<gene>
    <name evidence="1" type="ORF">TOPH_06081</name>
</gene>
<dbReference type="OrthoDB" id="427518at2759"/>
<reference evidence="1 2" key="1">
    <citation type="journal article" date="2015" name="BMC Genomics">
        <title>The genome of the truffle-parasite Tolypocladium ophioglossoides and the evolution of antifungal peptaibiotics.</title>
        <authorList>
            <person name="Quandt C.A."/>
            <person name="Bushley K.E."/>
            <person name="Spatafora J.W."/>
        </authorList>
    </citation>
    <scope>NUCLEOTIDE SEQUENCE [LARGE SCALE GENOMIC DNA]</scope>
    <source>
        <strain evidence="1 2">CBS 100239</strain>
    </source>
</reference>
<dbReference type="STRING" id="1163406.A0A0L0N5N7"/>
<feature type="non-terminal residue" evidence="1">
    <location>
        <position position="1"/>
    </location>
</feature>